<dbReference type="InterPro" id="IPR013655">
    <property type="entry name" value="PAS_fold_3"/>
</dbReference>
<dbReference type="PANTHER" id="PTHR45138:SF9">
    <property type="entry name" value="DIGUANYLATE CYCLASE DGCM-RELATED"/>
    <property type="match status" value="1"/>
</dbReference>
<dbReference type="GO" id="GO:0043709">
    <property type="term" value="P:cell adhesion involved in single-species biofilm formation"/>
    <property type="evidence" value="ECO:0007669"/>
    <property type="project" value="TreeGrafter"/>
</dbReference>
<reference evidence="2" key="1">
    <citation type="journal article" date="2021" name="PeerJ">
        <title>Extensive microbial diversity within the chicken gut microbiome revealed by metagenomics and culture.</title>
        <authorList>
            <person name="Gilroy R."/>
            <person name="Ravi A."/>
            <person name="Getino M."/>
            <person name="Pursley I."/>
            <person name="Horton D.L."/>
            <person name="Alikhan N.F."/>
            <person name="Baker D."/>
            <person name="Gharbi K."/>
            <person name="Hall N."/>
            <person name="Watson M."/>
            <person name="Adriaenssens E.M."/>
            <person name="Foster-Nyarko E."/>
            <person name="Jarju S."/>
            <person name="Secka A."/>
            <person name="Antonio M."/>
            <person name="Oren A."/>
            <person name="Chaudhuri R.R."/>
            <person name="La Ragione R."/>
            <person name="Hildebrand F."/>
            <person name="Pallen M.J."/>
        </authorList>
    </citation>
    <scope>NUCLEOTIDE SEQUENCE</scope>
    <source>
        <strain evidence="2">ChiBcec2-3848</strain>
    </source>
</reference>
<keyword evidence="2" id="KW-0548">Nucleotidyltransferase</keyword>
<dbReference type="GO" id="GO:0052621">
    <property type="term" value="F:diguanylate cyclase activity"/>
    <property type="evidence" value="ECO:0007669"/>
    <property type="project" value="UniProtKB-EC"/>
</dbReference>
<dbReference type="SUPFAM" id="SSF55073">
    <property type="entry name" value="Nucleotide cyclase"/>
    <property type="match status" value="1"/>
</dbReference>
<dbReference type="PANTHER" id="PTHR45138">
    <property type="entry name" value="REGULATORY COMPONENTS OF SENSORY TRANSDUCTION SYSTEM"/>
    <property type="match status" value="1"/>
</dbReference>
<keyword evidence="2" id="KW-0808">Transferase</keyword>
<dbReference type="InterPro" id="IPR050469">
    <property type="entry name" value="Diguanylate_Cyclase"/>
</dbReference>
<dbReference type="InterPro" id="IPR000160">
    <property type="entry name" value="GGDEF_dom"/>
</dbReference>
<dbReference type="PROSITE" id="PS50887">
    <property type="entry name" value="GGDEF"/>
    <property type="match status" value="1"/>
</dbReference>
<accession>A0A9D2TB97</accession>
<dbReference type="InterPro" id="IPR043128">
    <property type="entry name" value="Rev_trsase/Diguanyl_cyclase"/>
</dbReference>
<dbReference type="Gene3D" id="3.30.70.270">
    <property type="match status" value="1"/>
</dbReference>
<dbReference type="Gene3D" id="3.30.450.20">
    <property type="entry name" value="PAS domain"/>
    <property type="match status" value="2"/>
</dbReference>
<dbReference type="Pfam" id="PF00990">
    <property type="entry name" value="GGDEF"/>
    <property type="match status" value="1"/>
</dbReference>
<evidence type="ECO:0000313" key="2">
    <source>
        <dbReference type="EMBL" id="HJC62756.1"/>
    </source>
</evidence>
<gene>
    <name evidence="2" type="ORF">H9753_03935</name>
</gene>
<sequence>MTKVSLDNRVVKILNHIQAGVLYCKNDPYFTILYANDYFYQMIGYEKDEFALLYSNRFADLVPNGISKTPETGSLNRTEESPLDFEYRMRSKDGKIFWVRDTSWYEKEHDCWYVTIMDITDTKNTAYERQRLEFYLNNMPNKIVICDRNASIIYKNKQAEQCPYYEKDADSLFQLVEGHTLIRQPEEILEQASRGKIQEYETRYEKDGIFIGHDKNRMVPIWNAEGEIVNYMQISEDFLDKSDGLTHFPTRSMFEYYFSYYTRFHPERQVYFLILDVDDFKQINDTYGHCTGDEIIQNTGRRLTSVLGRQDYVCRFGGDEFLVLFVDQSLETVIEKGNYILSTGSRLIRKEKRTLTVTYSIGIAAREGEEGYQELLEKADSALYHVKENGKGGIGVFGENDVF</sequence>
<dbReference type="CDD" id="cd01949">
    <property type="entry name" value="GGDEF"/>
    <property type="match status" value="1"/>
</dbReference>
<dbReference type="SMART" id="SM00267">
    <property type="entry name" value="GGDEF"/>
    <property type="match status" value="1"/>
</dbReference>
<dbReference type="EMBL" id="DWVZ01000049">
    <property type="protein sequence ID" value="HJC62756.1"/>
    <property type="molecule type" value="Genomic_DNA"/>
</dbReference>
<dbReference type="InterPro" id="IPR035965">
    <property type="entry name" value="PAS-like_dom_sf"/>
</dbReference>
<dbReference type="NCBIfam" id="TIGR00229">
    <property type="entry name" value="sensory_box"/>
    <property type="match status" value="1"/>
</dbReference>
<dbReference type="AlphaFoldDB" id="A0A9D2TB97"/>
<dbReference type="Proteomes" id="UP000823886">
    <property type="component" value="Unassembled WGS sequence"/>
</dbReference>
<protein>
    <submittedName>
        <fullName evidence="2">Diguanylate cyclase</fullName>
        <ecNumber evidence="2">2.7.7.65</ecNumber>
    </submittedName>
</protein>
<dbReference type="EC" id="2.7.7.65" evidence="2"/>
<comment type="caution">
    <text evidence="2">The sequence shown here is derived from an EMBL/GenBank/DDBJ whole genome shotgun (WGS) entry which is preliminary data.</text>
</comment>
<proteinExistence type="predicted"/>
<dbReference type="GO" id="GO:1902201">
    <property type="term" value="P:negative regulation of bacterial-type flagellum-dependent cell motility"/>
    <property type="evidence" value="ECO:0007669"/>
    <property type="project" value="TreeGrafter"/>
</dbReference>
<dbReference type="InterPro" id="IPR029787">
    <property type="entry name" value="Nucleotide_cyclase"/>
</dbReference>
<dbReference type="SUPFAM" id="SSF55785">
    <property type="entry name" value="PYP-like sensor domain (PAS domain)"/>
    <property type="match status" value="2"/>
</dbReference>
<feature type="domain" description="GGDEF" evidence="1">
    <location>
        <begin position="268"/>
        <end position="399"/>
    </location>
</feature>
<dbReference type="CDD" id="cd00130">
    <property type="entry name" value="PAS"/>
    <property type="match status" value="1"/>
</dbReference>
<evidence type="ECO:0000313" key="3">
    <source>
        <dbReference type="Proteomes" id="UP000823886"/>
    </source>
</evidence>
<name>A0A9D2TB97_9FIRM</name>
<evidence type="ECO:0000259" key="1">
    <source>
        <dbReference type="PROSITE" id="PS50887"/>
    </source>
</evidence>
<reference evidence="2" key="2">
    <citation type="submission" date="2021-04" db="EMBL/GenBank/DDBJ databases">
        <authorList>
            <person name="Gilroy R."/>
        </authorList>
    </citation>
    <scope>NUCLEOTIDE SEQUENCE</scope>
    <source>
        <strain evidence="2">ChiBcec2-3848</strain>
    </source>
</reference>
<dbReference type="NCBIfam" id="TIGR00254">
    <property type="entry name" value="GGDEF"/>
    <property type="match status" value="1"/>
</dbReference>
<organism evidence="2 3">
    <name type="scientific">Candidatus Blautia merdavium</name>
    <dbReference type="NCBI Taxonomy" id="2838494"/>
    <lineage>
        <taxon>Bacteria</taxon>
        <taxon>Bacillati</taxon>
        <taxon>Bacillota</taxon>
        <taxon>Clostridia</taxon>
        <taxon>Lachnospirales</taxon>
        <taxon>Lachnospiraceae</taxon>
        <taxon>Blautia</taxon>
    </lineage>
</organism>
<dbReference type="InterPro" id="IPR000014">
    <property type="entry name" value="PAS"/>
</dbReference>
<dbReference type="GO" id="GO:0005886">
    <property type="term" value="C:plasma membrane"/>
    <property type="evidence" value="ECO:0007669"/>
    <property type="project" value="TreeGrafter"/>
</dbReference>
<dbReference type="Pfam" id="PF08447">
    <property type="entry name" value="PAS_3"/>
    <property type="match status" value="1"/>
</dbReference>